<evidence type="ECO:0000256" key="3">
    <source>
        <dbReference type="PIRSR" id="PIRSR000097-1"/>
    </source>
</evidence>
<dbReference type="GO" id="GO:0033707">
    <property type="term" value="F:3''-deamino-3''-oxonicotianamine reductase activity"/>
    <property type="evidence" value="ECO:0007669"/>
    <property type="project" value="UniProtKB-ARBA"/>
</dbReference>
<dbReference type="GO" id="GO:1990641">
    <property type="term" value="P:response to iron ion starvation"/>
    <property type="evidence" value="ECO:0007669"/>
    <property type="project" value="UniProtKB-ARBA"/>
</dbReference>
<dbReference type="AlphaFoldDB" id="B8XF11"/>
<evidence type="ECO:0000256" key="1">
    <source>
        <dbReference type="ARBA" id="ARBA00007905"/>
    </source>
</evidence>
<sequence length="318" mass="36115">MALIPDIKLRDGVRNIPAVGMGTADIPFAPASTKPAILHAIELGYRHFDTASIYETEGALGEAVIEALRVGLIASRSELFVASKLWCDQAHPDLVVPALQKSLRNLQMDYIDLYLIHMPLSSKPGSYRFPINREDALPLDMKSVWESMEECQKLGLTNLIGVSNFSPHMFDKLLVTAKVPPFVNQVEMHPAWQQEKLREYCNEKGIHVTAYSPLGGYNGPLFKNQLMESEVLNDVAKARGKTFAQICLRWVHEQGVSLIVKSFNKERLKENIQIFDWELYNEERQKISQIHQHKNINLKSLLSTEGELCFDLSDYEIY</sequence>
<protein>
    <submittedName>
        <fullName evidence="7">Galacturonate reductase</fullName>
    </submittedName>
</protein>
<evidence type="ECO:0000256" key="4">
    <source>
        <dbReference type="PIRSR" id="PIRSR000097-2"/>
    </source>
</evidence>
<dbReference type="InterPro" id="IPR044497">
    <property type="entry name" value="AKR4A/B"/>
</dbReference>
<dbReference type="InterPro" id="IPR023210">
    <property type="entry name" value="NADP_OxRdtase_dom"/>
</dbReference>
<dbReference type="CDD" id="cd19124">
    <property type="entry name" value="AKR_AKR4A_4B"/>
    <property type="match status" value="1"/>
</dbReference>
<dbReference type="Gene3D" id="3.20.20.100">
    <property type="entry name" value="NADP-dependent oxidoreductase domain"/>
    <property type="match status" value="1"/>
</dbReference>
<dbReference type="FunFam" id="3.20.20.100:FF:000014">
    <property type="entry name" value="NAD(P)-linked oxidoreductase superfamily protein"/>
    <property type="match status" value="1"/>
</dbReference>
<dbReference type="PROSITE" id="PS00798">
    <property type="entry name" value="ALDOKETO_REDUCTASE_1"/>
    <property type="match status" value="1"/>
</dbReference>
<comment type="similarity">
    <text evidence="1">Belongs to the aldo/keto reductase family.</text>
</comment>
<evidence type="ECO:0000259" key="6">
    <source>
        <dbReference type="Pfam" id="PF00248"/>
    </source>
</evidence>
<evidence type="ECO:0000313" key="7">
    <source>
        <dbReference type="EMBL" id="ACJ38540.1"/>
    </source>
</evidence>
<feature type="active site" description="Proton donor" evidence="3">
    <location>
        <position position="54"/>
    </location>
</feature>
<reference evidence="7" key="1">
    <citation type="submission" date="2008-09" db="EMBL/GenBank/DDBJ databases">
        <title>Galacturonate (GalUA) pathway regulates the ascorbate-dependent redox state during the phase transition in Oncidium orchid.</title>
        <authorList>
            <person name="Shen C.-H."/>
            <person name="Yeh K.-W."/>
        </authorList>
    </citation>
    <scope>NUCLEOTIDE SEQUENCE</scope>
</reference>
<dbReference type="SUPFAM" id="SSF51430">
    <property type="entry name" value="NAD(P)-linked oxidoreductase"/>
    <property type="match status" value="1"/>
</dbReference>
<dbReference type="InterPro" id="IPR036812">
    <property type="entry name" value="NAD(P)_OxRdtase_dom_sf"/>
</dbReference>
<feature type="binding site" evidence="4">
    <location>
        <position position="117"/>
    </location>
    <ligand>
        <name>substrate</name>
    </ligand>
</feature>
<evidence type="ECO:0000256" key="2">
    <source>
        <dbReference type="ARBA" id="ARBA00023002"/>
    </source>
</evidence>
<feature type="site" description="Lowers pKa of active site Tyr" evidence="5">
    <location>
        <position position="84"/>
    </location>
</feature>
<dbReference type="PROSITE" id="PS00063">
    <property type="entry name" value="ALDOKETO_REDUCTASE_3"/>
    <property type="match status" value="1"/>
</dbReference>
<dbReference type="Pfam" id="PF00248">
    <property type="entry name" value="Aldo_ket_red"/>
    <property type="match status" value="1"/>
</dbReference>
<dbReference type="PRINTS" id="PR00069">
    <property type="entry name" value="ALDKETRDTASE"/>
</dbReference>
<dbReference type="InterPro" id="IPR020471">
    <property type="entry name" value="AKR"/>
</dbReference>
<organism evidence="7">
    <name type="scientific">Oncidium hybrid cultivar</name>
    <name type="common">Orchid</name>
    <dbReference type="NCBI Taxonomy" id="141207"/>
    <lineage>
        <taxon>Eukaryota</taxon>
        <taxon>Viridiplantae</taxon>
        <taxon>Streptophyta</taxon>
        <taxon>Embryophyta</taxon>
        <taxon>Tracheophyta</taxon>
        <taxon>Spermatophyta</taxon>
        <taxon>Magnoliopsida</taxon>
        <taxon>Liliopsida</taxon>
        <taxon>Asparagales</taxon>
        <taxon>Orchidaceae</taxon>
        <taxon>Epidendroideae</taxon>
        <taxon>Cymbidieae</taxon>
        <taxon>Oncidiinae</taxon>
        <taxon>Oncidium</taxon>
    </lineage>
</organism>
<dbReference type="PIRSF" id="PIRSF000097">
    <property type="entry name" value="AKR"/>
    <property type="match status" value="1"/>
</dbReference>
<dbReference type="EMBL" id="FJ237038">
    <property type="protein sequence ID" value="ACJ38540.1"/>
    <property type="molecule type" value="mRNA"/>
</dbReference>
<dbReference type="PANTHER" id="PTHR11732">
    <property type="entry name" value="ALDO/KETO REDUCTASE"/>
    <property type="match status" value="1"/>
</dbReference>
<proteinExistence type="evidence at transcript level"/>
<evidence type="ECO:0000256" key="5">
    <source>
        <dbReference type="PIRSR" id="PIRSR000097-3"/>
    </source>
</evidence>
<dbReference type="InterPro" id="IPR018170">
    <property type="entry name" value="Aldo/ket_reductase_CS"/>
</dbReference>
<accession>B8XF11</accession>
<feature type="domain" description="NADP-dependent oxidoreductase" evidence="6">
    <location>
        <begin position="20"/>
        <end position="290"/>
    </location>
</feature>
<keyword evidence="2" id="KW-0560">Oxidoreductase</keyword>
<name>B8XF11_ONCHC</name>
<dbReference type="GO" id="GO:0019290">
    <property type="term" value="P:siderophore biosynthetic process"/>
    <property type="evidence" value="ECO:0007669"/>
    <property type="project" value="UniProtKB-ARBA"/>
</dbReference>